<feature type="compositionally biased region" description="Polar residues" evidence="1">
    <location>
        <begin position="135"/>
        <end position="150"/>
    </location>
</feature>
<keyword evidence="4" id="KW-1185">Reference proteome</keyword>
<dbReference type="EMBL" id="ML993635">
    <property type="protein sequence ID" value="KAF2159585.1"/>
    <property type="molecule type" value="Genomic_DNA"/>
</dbReference>
<dbReference type="Proteomes" id="UP000799537">
    <property type="component" value="Unassembled WGS sequence"/>
</dbReference>
<dbReference type="Pfam" id="PF20233">
    <property type="entry name" value="DUF6590"/>
    <property type="match status" value="1"/>
</dbReference>
<dbReference type="InterPro" id="IPR046497">
    <property type="entry name" value="DUF6590"/>
</dbReference>
<evidence type="ECO:0000313" key="3">
    <source>
        <dbReference type="EMBL" id="KAF2159585.1"/>
    </source>
</evidence>
<dbReference type="OrthoDB" id="3650189at2759"/>
<feature type="domain" description="DUF6590" evidence="2">
    <location>
        <begin position="179"/>
        <end position="339"/>
    </location>
</feature>
<dbReference type="RefSeq" id="XP_033660474.1">
    <property type="nucleotide sequence ID" value="XM_033809672.1"/>
</dbReference>
<sequence length="383" mass="41564">MERLQWQWSPTLQKYFYYDVRTGDYVLQDGSRHPRGGLRPRYAPSNVAPSPPTPYGRGPGPSAPGSAAPYYPQATSLQSSMAALDMNTSAGDSGFRSMIGAYNTPPPYGVSQQRGNLVPTDRPPSYGVQPMDLRPQNSVTGRSMNPTLSQVPIGDTETPNGRPPVETESPHPVFKLRKKDFFCVGRVFKTLWVEPVGEIRNRVSRSSTLLPSGATLDAQGQDSFAKVRYFVVIRPGHKSCTVLPIASYGGQGVAKAGVKKSDHAIIYTGRDAPSPTREELPGFAEQPMRAVPIRVVPDDKSDGLNPLTRLNLAHVSTIQHNLKVATFGKVHPESLEPLLAQFRRVWMDSVSGQSSRATATGPHNASRSAAGPSTQVDNDSSDE</sequence>
<accession>A0A6A6BXZ9</accession>
<evidence type="ECO:0000256" key="1">
    <source>
        <dbReference type="SAM" id="MobiDB-lite"/>
    </source>
</evidence>
<evidence type="ECO:0000259" key="2">
    <source>
        <dbReference type="Pfam" id="PF20233"/>
    </source>
</evidence>
<feature type="region of interest" description="Disordered" evidence="1">
    <location>
        <begin position="353"/>
        <end position="383"/>
    </location>
</feature>
<organism evidence="3 4">
    <name type="scientific">Zasmidium cellare ATCC 36951</name>
    <dbReference type="NCBI Taxonomy" id="1080233"/>
    <lineage>
        <taxon>Eukaryota</taxon>
        <taxon>Fungi</taxon>
        <taxon>Dikarya</taxon>
        <taxon>Ascomycota</taxon>
        <taxon>Pezizomycotina</taxon>
        <taxon>Dothideomycetes</taxon>
        <taxon>Dothideomycetidae</taxon>
        <taxon>Mycosphaerellales</taxon>
        <taxon>Mycosphaerellaceae</taxon>
        <taxon>Zasmidium</taxon>
    </lineage>
</organism>
<feature type="region of interest" description="Disordered" evidence="1">
    <location>
        <begin position="135"/>
        <end position="170"/>
    </location>
</feature>
<feature type="region of interest" description="Disordered" evidence="1">
    <location>
        <begin position="28"/>
        <end position="71"/>
    </location>
</feature>
<protein>
    <recommendedName>
        <fullName evidence="2">DUF6590 domain-containing protein</fullName>
    </recommendedName>
</protein>
<proteinExistence type="predicted"/>
<gene>
    <name evidence="3" type="ORF">M409DRAFT_29904</name>
</gene>
<dbReference type="PANTHER" id="PTHR35391">
    <property type="entry name" value="C2H2-TYPE DOMAIN-CONTAINING PROTEIN-RELATED"/>
    <property type="match status" value="1"/>
</dbReference>
<evidence type="ECO:0000313" key="4">
    <source>
        <dbReference type="Proteomes" id="UP000799537"/>
    </source>
</evidence>
<dbReference type="AlphaFoldDB" id="A0A6A6BXZ9"/>
<name>A0A6A6BXZ9_ZASCE</name>
<dbReference type="PANTHER" id="PTHR35391:SF5">
    <property type="entry name" value="DUF6590 DOMAIN-CONTAINING PROTEIN"/>
    <property type="match status" value="1"/>
</dbReference>
<dbReference type="GeneID" id="54562944"/>
<reference evidence="3" key="1">
    <citation type="journal article" date="2020" name="Stud. Mycol.">
        <title>101 Dothideomycetes genomes: a test case for predicting lifestyles and emergence of pathogens.</title>
        <authorList>
            <person name="Haridas S."/>
            <person name="Albert R."/>
            <person name="Binder M."/>
            <person name="Bloem J."/>
            <person name="Labutti K."/>
            <person name="Salamov A."/>
            <person name="Andreopoulos B."/>
            <person name="Baker S."/>
            <person name="Barry K."/>
            <person name="Bills G."/>
            <person name="Bluhm B."/>
            <person name="Cannon C."/>
            <person name="Castanera R."/>
            <person name="Culley D."/>
            <person name="Daum C."/>
            <person name="Ezra D."/>
            <person name="Gonzalez J."/>
            <person name="Henrissat B."/>
            <person name="Kuo A."/>
            <person name="Liang C."/>
            <person name="Lipzen A."/>
            <person name="Lutzoni F."/>
            <person name="Magnuson J."/>
            <person name="Mondo S."/>
            <person name="Nolan M."/>
            <person name="Ohm R."/>
            <person name="Pangilinan J."/>
            <person name="Park H.-J."/>
            <person name="Ramirez L."/>
            <person name="Alfaro M."/>
            <person name="Sun H."/>
            <person name="Tritt A."/>
            <person name="Yoshinaga Y."/>
            <person name="Zwiers L.-H."/>
            <person name="Turgeon B."/>
            <person name="Goodwin S."/>
            <person name="Spatafora J."/>
            <person name="Crous P."/>
            <person name="Grigoriev I."/>
        </authorList>
    </citation>
    <scope>NUCLEOTIDE SEQUENCE</scope>
    <source>
        <strain evidence="3">ATCC 36951</strain>
    </source>
</reference>